<sequence length="320" mass="34605">MTTSEETISDLRAMSAGSAGYAPVSADLLARLADDAEHGGPVWSLIGGHPQAAEPLFGIRAVAGVRWLMLSGLAPELAEHLRHLTAGIGDREYATRTWQLSAQALLDHPDQTRAALDRPVQQHQPGRASVLLAALGMLGAPKVRLLELGACAGLNLLVDRYRWFGPGWEWGDPDSPVRLVAHGKAPGDLTIVERAGCDLAPRDPADPADVLILHSFLPPERDIERMELDDALALAARSEVRVDKADAADWLAAELARPAGDGDVRTVVWHSLLWGYLTPRQQTDIERVLSEAAARMPLARAGFEPHNWGLAPRLQVTVYS</sequence>
<evidence type="ECO:0000313" key="1">
    <source>
        <dbReference type="EMBL" id="MFC4500615.1"/>
    </source>
</evidence>
<accession>A0ABV9API1</accession>
<keyword evidence="2" id="KW-1185">Reference proteome</keyword>
<evidence type="ECO:0000313" key="2">
    <source>
        <dbReference type="Proteomes" id="UP001595839"/>
    </source>
</evidence>
<dbReference type="InterPro" id="IPR011200">
    <property type="entry name" value="UCP012608"/>
</dbReference>
<dbReference type="Pfam" id="PF10094">
    <property type="entry name" value="DUF2332"/>
    <property type="match status" value="1"/>
</dbReference>
<organism evidence="1 2">
    <name type="scientific">Streptomyces vulcanius</name>
    <dbReference type="NCBI Taxonomy" id="1441876"/>
    <lineage>
        <taxon>Bacteria</taxon>
        <taxon>Bacillati</taxon>
        <taxon>Actinomycetota</taxon>
        <taxon>Actinomycetes</taxon>
        <taxon>Kitasatosporales</taxon>
        <taxon>Streptomycetaceae</taxon>
        <taxon>Streptomyces</taxon>
    </lineage>
</organism>
<reference evidence="2" key="1">
    <citation type="journal article" date="2019" name="Int. J. Syst. Evol. Microbiol.">
        <title>The Global Catalogue of Microorganisms (GCM) 10K type strain sequencing project: providing services to taxonomists for standard genome sequencing and annotation.</title>
        <authorList>
            <consortium name="The Broad Institute Genomics Platform"/>
            <consortium name="The Broad Institute Genome Sequencing Center for Infectious Disease"/>
            <person name="Wu L."/>
            <person name="Ma J."/>
        </authorList>
    </citation>
    <scope>NUCLEOTIDE SEQUENCE [LARGE SCALE GENOMIC DNA]</scope>
    <source>
        <strain evidence="2">CGMCC 4.7177</strain>
    </source>
</reference>
<protein>
    <submittedName>
        <fullName evidence="1">DUF2332 domain-containing protein</fullName>
    </submittedName>
</protein>
<dbReference type="RefSeq" id="WP_381171546.1">
    <property type="nucleotide sequence ID" value="NZ_JBHSFK010000008.1"/>
</dbReference>
<dbReference type="Proteomes" id="UP001595839">
    <property type="component" value="Unassembled WGS sequence"/>
</dbReference>
<proteinExistence type="predicted"/>
<name>A0ABV9API1_9ACTN</name>
<dbReference type="EMBL" id="JBHSFK010000008">
    <property type="protein sequence ID" value="MFC4500615.1"/>
    <property type="molecule type" value="Genomic_DNA"/>
</dbReference>
<gene>
    <name evidence="1" type="ORF">ACFPIH_13945</name>
</gene>
<comment type="caution">
    <text evidence="1">The sequence shown here is derived from an EMBL/GenBank/DDBJ whole genome shotgun (WGS) entry which is preliminary data.</text>
</comment>